<comment type="caution">
    <text evidence="2">The sequence shown here is derived from an EMBL/GenBank/DDBJ whole genome shotgun (WGS) entry which is preliminary data.</text>
</comment>
<dbReference type="EMBL" id="QUSY01000040">
    <property type="protein sequence ID" value="RHY34193.1"/>
    <property type="molecule type" value="Genomic_DNA"/>
</dbReference>
<dbReference type="GO" id="GO:0005737">
    <property type="term" value="C:cytoplasm"/>
    <property type="evidence" value="ECO:0007669"/>
    <property type="project" value="TreeGrafter"/>
</dbReference>
<dbReference type="Pfam" id="PF00300">
    <property type="entry name" value="His_Phos_1"/>
    <property type="match status" value="1"/>
</dbReference>
<dbReference type="SMART" id="SM00855">
    <property type="entry name" value="PGAM"/>
    <property type="match status" value="1"/>
</dbReference>
<name>A0A418B7P5_9STRA</name>
<evidence type="ECO:0000256" key="1">
    <source>
        <dbReference type="SAM" id="MobiDB-lite"/>
    </source>
</evidence>
<proteinExistence type="predicted"/>
<dbReference type="CDD" id="cd07067">
    <property type="entry name" value="HP_PGM_like"/>
    <property type="match status" value="1"/>
</dbReference>
<evidence type="ECO:0000313" key="3">
    <source>
        <dbReference type="Proteomes" id="UP000285060"/>
    </source>
</evidence>
<reference evidence="2 3" key="1">
    <citation type="submission" date="2018-08" db="EMBL/GenBank/DDBJ databases">
        <title>Aphanomyces genome sequencing and annotation.</title>
        <authorList>
            <person name="Minardi D."/>
            <person name="Oidtmann B."/>
            <person name="Van Der Giezen M."/>
            <person name="Studholme D.J."/>
        </authorList>
    </citation>
    <scope>NUCLEOTIDE SEQUENCE [LARGE SCALE GENOMIC DNA]</scope>
    <source>
        <strain evidence="2 3">NJM0002</strain>
    </source>
</reference>
<dbReference type="PANTHER" id="PTHR48100">
    <property type="entry name" value="BROAD-SPECIFICITY PHOSPHATASE YOR283W-RELATED"/>
    <property type="match status" value="1"/>
</dbReference>
<dbReference type="InterPro" id="IPR029033">
    <property type="entry name" value="His_PPase_superfam"/>
</dbReference>
<dbReference type="PANTHER" id="PTHR48100:SF1">
    <property type="entry name" value="HISTIDINE PHOSPHATASE FAMILY PROTEIN-RELATED"/>
    <property type="match status" value="1"/>
</dbReference>
<sequence length="501" mass="55649">MILDCLRSDWPIYFDIYSRRTPNIQTAQSGNRHDVRGKIWTTVGVPTPSSALAPAGDDDKDASHLLLGGGAYSRSSSSTLTPESSENDSTIVIIHHGSVAQFCGVPEVDEIVQHATLEEFCTPPPQNNQELLEYIDGYVGWLTSPRQDMKQTQSRRVSSVKNAKEFMQWLNSEPEEEKDDQFEKSSKTQVLGASDNQEEPEVDGHEALKNGFDATTAPSIFACRILFVMVVAEGGFHIAQGHFTYHSTPDADNSIFEHFHRSAESWALFTKAIESSTPPVKVIYFIRHAEGEHNAAKVRYGADVWFRDIACTDTYLDALLTAKGEAAAVVTAGRVEAEIDRGMPLQKIIVSPMRRTLQTATSIFRRQIGHVPFVAMELCRETIGMHTCDKRSPISLLAPLFPSVDFSHIQDDADKLWRSDTRESLDDIQARAVAFLRQLHADVPDTFIAVVSHVGFITACLRVLHMPEYRVGNCELVPVVLDVHGNHSTSPEVVPYDVTIS</sequence>
<dbReference type="VEuPathDB" id="FungiDB:H310_05049"/>
<dbReference type="InterPro" id="IPR050275">
    <property type="entry name" value="PGM_Phosphatase"/>
</dbReference>
<protein>
    <submittedName>
        <fullName evidence="2">Uncharacterized protein</fullName>
    </submittedName>
</protein>
<dbReference type="Proteomes" id="UP000285060">
    <property type="component" value="Unassembled WGS sequence"/>
</dbReference>
<gene>
    <name evidence="2" type="ORF">DYB32_001098</name>
</gene>
<keyword evidence="3" id="KW-1185">Reference proteome</keyword>
<dbReference type="GO" id="GO:0016791">
    <property type="term" value="F:phosphatase activity"/>
    <property type="evidence" value="ECO:0007669"/>
    <property type="project" value="TreeGrafter"/>
</dbReference>
<evidence type="ECO:0000313" key="2">
    <source>
        <dbReference type="EMBL" id="RHY34193.1"/>
    </source>
</evidence>
<dbReference type="VEuPathDB" id="FungiDB:H310_05050"/>
<feature type="region of interest" description="Disordered" evidence="1">
    <location>
        <begin position="172"/>
        <end position="202"/>
    </location>
</feature>
<dbReference type="InterPro" id="IPR013078">
    <property type="entry name" value="His_Pase_superF_clade-1"/>
</dbReference>
<dbReference type="SUPFAM" id="SSF53254">
    <property type="entry name" value="Phosphoglycerate mutase-like"/>
    <property type="match status" value="1"/>
</dbReference>
<organism evidence="2 3">
    <name type="scientific">Aphanomyces invadans</name>
    <dbReference type="NCBI Taxonomy" id="157072"/>
    <lineage>
        <taxon>Eukaryota</taxon>
        <taxon>Sar</taxon>
        <taxon>Stramenopiles</taxon>
        <taxon>Oomycota</taxon>
        <taxon>Saprolegniomycetes</taxon>
        <taxon>Saprolegniales</taxon>
        <taxon>Verrucalvaceae</taxon>
        <taxon>Aphanomyces</taxon>
    </lineage>
</organism>
<dbReference type="AlphaFoldDB" id="A0A418B7P5"/>
<accession>A0A418B7P5</accession>
<dbReference type="Gene3D" id="3.40.50.1240">
    <property type="entry name" value="Phosphoglycerate mutase-like"/>
    <property type="match status" value="1"/>
</dbReference>